<gene>
    <name evidence="1" type="ORF">NYO98_21655</name>
</gene>
<dbReference type="PANTHER" id="PTHR10091">
    <property type="entry name" value="ALDOSE-1-EPIMERASE"/>
    <property type="match status" value="1"/>
</dbReference>
<dbReference type="CDD" id="cd09022">
    <property type="entry name" value="Aldose_epim_Ec_YihR"/>
    <property type="match status" value="1"/>
</dbReference>
<dbReference type="InterPro" id="IPR014718">
    <property type="entry name" value="GH-type_carb-bd"/>
</dbReference>
<sequence>MVFPSGDQYEISAAGYTAVVTEGGAALRVLRHHGRDLVHGFDESAMSTGGRGQLLVPWPNRIRDGRYSFGGRDLQLGLTDPRTGNASHGLARWAPWTVEEHTPTSVSLVHRLMAQTGYPWALDLHVLYDLSADGLVVTQTATNLAGEPAPYASGAHPYLCVGDAIEDLELTLPARTRVQLDDRQLPTGVEPVGDDLDFTAGRMVGDVALDHGFGDLQHVDGRARVTLAEPSGGRGVALWVDEHHRWLQVFTPPADGPRPALAVEPMTAPADAFNSGTDLVTLAPAGSPGDELSVSWGIHALQQADAVTDGDGDA</sequence>
<keyword evidence="2" id="KW-1185">Reference proteome</keyword>
<dbReference type="InterPro" id="IPR011013">
    <property type="entry name" value="Gal_mutarotase_sf_dom"/>
</dbReference>
<reference evidence="1" key="1">
    <citation type="submission" date="2022-08" db="EMBL/GenBank/DDBJ databases">
        <title>Genome sequencing of Nocardioides sp. STR2.</title>
        <authorList>
            <person name="So Y."/>
        </authorList>
    </citation>
    <scope>NUCLEOTIDE SEQUENCE</scope>
    <source>
        <strain evidence="1">STR2</strain>
    </source>
</reference>
<dbReference type="SUPFAM" id="SSF74650">
    <property type="entry name" value="Galactose mutarotase-like"/>
    <property type="match status" value="1"/>
</dbReference>
<proteinExistence type="predicted"/>
<comment type="caution">
    <text evidence="1">The sequence shown here is derived from an EMBL/GenBank/DDBJ whole genome shotgun (WGS) entry which is preliminary data.</text>
</comment>
<dbReference type="InterPro" id="IPR037480">
    <property type="entry name" value="YihR-like"/>
</dbReference>
<evidence type="ECO:0000313" key="1">
    <source>
        <dbReference type="EMBL" id="MCY4728896.1"/>
    </source>
</evidence>
<dbReference type="Pfam" id="PF01263">
    <property type="entry name" value="Aldose_epim"/>
    <property type="match status" value="1"/>
</dbReference>
<dbReference type="Gene3D" id="2.70.98.10">
    <property type="match status" value="1"/>
</dbReference>
<protein>
    <submittedName>
        <fullName evidence="1">Aldose 1-epimerase family protein</fullName>
    </submittedName>
</protein>
<evidence type="ECO:0000313" key="2">
    <source>
        <dbReference type="Proteomes" id="UP001074726"/>
    </source>
</evidence>
<name>A0ABT4CJ93_9ACTN</name>
<dbReference type="RefSeq" id="WP_268113984.1">
    <property type="nucleotide sequence ID" value="NZ_JAPPUX010000010.1"/>
</dbReference>
<organism evidence="1 2">
    <name type="scientific">Nocardioides pini</name>
    <dbReference type="NCBI Taxonomy" id="2975053"/>
    <lineage>
        <taxon>Bacteria</taxon>
        <taxon>Bacillati</taxon>
        <taxon>Actinomycetota</taxon>
        <taxon>Actinomycetes</taxon>
        <taxon>Propionibacteriales</taxon>
        <taxon>Nocardioidaceae</taxon>
        <taxon>Nocardioides</taxon>
    </lineage>
</organism>
<dbReference type="EMBL" id="JAPPUX010000010">
    <property type="protein sequence ID" value="MCY4728896.1"/>
    <property type="molecule type" value="Genomic_DNA"/>
</dbReference>
<accession>A0ABT4CJ93</accession>
<dbReference type="PANTHER" id="PTHR10091:SF0">
    <property type="entry name" value="GALACTOSE MUTAROTASE"/>
    <property type="match status" value="1"/>
</dbReference>
<dbReference type="Proteomes" id="UP001074726">
    <property type="component" value="Unassembled WGS sequence"/>
</dbReference>
<dbReference type="InterPro" id="IPR008183">
    <property type="entry name" value="Aldose_1/G6P_1-epimerase"/>
</dbReference>